<dbReference type="InterPro" id="IPR036388">
    <property type="entry name" value="WH-like_DNA-bd_sf"/>
</dbReference>
<dbReference type="PROSITE" id="PS00622">
    <property type="entry name" value="HTH_LUXR_1"/>
    <property type="match status" value="1"/>
</dbReference>
<organism evidence="6 7">
    <name type="scientific">Paenibacillus phyllosphaerae</name>
    <dbReference type="NCBI Taxonomy" id="274593"/>
    <lineage>
        <taxon>Bacteria</taxon>
        <taxon>Bacillati</taxon>
        <taxon>Bacillota</taxon>
        <taxon>Bacilli</taxon>
        <taxon>Bacillales</taxon>
        <taxon>Paenibacillaceae</taxon>
        <taxon>Paenibacillus</taxon>
    </lineage>
</organism>
<dbReference type="Gene3D" id="1.10.10.10">
    <property type="entry name" value="Winged helix-like DNA-binding domain superfamily/Winged helix DNA-binding domain"/>
    <property type="match status" value="1"/>
</dbReference>
<comment type="caution">
    <text evidence="6">The sequence shown here is derived from an EMBL/GenBank/DDBJ whole genome shotgun (WGS) entry which is preliminary data.</text>
</comment>
<dbReference type="InterPro" id="IPR000719">
    <property type="entry name" value="Prot_kinase_dom"/>
</dbReference>
<dbReference type="InterPro" id="IPR000792">
    <property type="entry name" value="Tscrpt_reg_LuxR_C"/>
</dbReference>
<dbReference type="Gene3D" id="1.10.510.10">
    <property type="entry name" value="Transferase(Phosphotransferase) domain 1"/>
    <property type="match status" value="1"/>
</dbReference>
<proteinExistence type="predicted"/>
<dbReference type="Gene3D" id="3.30.450.40">
    <property type="match status" value="1"/>
</dbReference>
<keyword evidence="3" id="KW-0804">Transcription</keyword>
<dbReference type="GO" id="GO:0004672">
    <property type="term" value="F:protein kinase activity"/>
    <property type="evidence" value="ECO:0007669"/>
    <property type="project" value="InterPro"/>
</dbReference>
<keyword evidence="7" id="KW-1185">Reference proteome</keyword>
<dbReference type="SUPFAM" id="SSF55781">
    <property type="entry name" value="GAF domain-like"/>
    <property type="match status" value="1"/>
</dbReference>
<dbReference type="Pfam" id="PF00196">
    <property type="entry name" value="GerE"/>
    <property type="match status" value="1"/>
</dbReference>
<keyword evidence="1" id="KW-0805">Transcription regulation</keyword>
<dbReference type="PANTHER" id="PTHR44688:SF16">
    <property type="entry name" value="DNA-BINDING TRANSCRIPTIONAL ACTIVATOR DEVR_DOSR"/>
    <property type="match status" value="1"/>
</dbReference>
<gene>
    <name evidence="6" type="ORF">FHS18_000681</name>
</gene>
<name>A0A7W5AU14_9BACL</name>
<dbReference type="Gene3D" id="3.30.200.20">
    <property type="entry name" value="Phosphorylase Kinase, domain 1"/>
    <property type="match status" value="1"/>
</dbReference>
<dbReference type="SUPFAM" id="SSF56112">
    <property type="entry name" value="Protein kinase-like (PK-like)"/>
    <property type="match status" value="1"/>
</dbReference>
<feature type="domain" description="Protein kinase" evidence="4">
    <location>
        <begin position="7"/>
        <end position="271"/>
    </location>
</feature>
<dbReference type="InterPro" id="IPR016032">
    <property type="entry name" value="Sig_transdc_resp-reg_C-effctor"/>
</dbReference>
<evidence type="ECO:0000259" key="5">
    <source>
        <dbReference type="PROSITE" id="PS50043"/>
    </source>
</evidence>
<reference evidence="6 7" key="1">
    <citation type="submission" date="2020-08" db="EMBL/GenBank/DDBJ databases">
        <title>Genomic Encyclopedia of Type Strains, Phase III (KMG-III): the genomes of soil and plant-associated and newly described type strains.</title>
        <authorList>
            <person name="Whitman W."/>
        </authorList>
    </citation>
    <scope>NUCLEOTIDE SEQUENCE [LARGE SCALE GENOMIC DNA]</scope>
    <source>
        <strain evidence="6 7">CECT 5862</strain>
    </source>
</reference>
<evidence type="ECO:0000259" key="4">
    <source>
        <dbReference type="PROSITE" id="PS50011"/>
    </source>
</evidence>
<dbReference type="Pfam" id="PF00069">
    <property type="entry name" value="Pkinase"/>
    <property type="match status" value="1"/>
</dbReference>
<evidence type="ECO:0000256" key="3">
    <source>
        <dbReference type="ARBA" id="ARBA00023163"/>
    </source>
</evidence>
<dbReference type="Proteomes" id="UP000570361">
    <property type="component" value="Unassembled WGS sequence"/>
</dbReference>
<evidence type="ECO:0000313" key="6">
    <source>
        <dbReference type="EMBL" id="MBB3108653.1"/>
    </source>
</evidence>
<dbReference type="InterPro" id="IPR029016">
    <property type="entry name" value="GAF-like_dom_sf"/>
</dbReference>
<dbReference type="PRINTS" id="PR00038">
    <property type="entry name" value="HTHLUXR"/>
</dbReference>
<evidence type="ECO:0000313" key="7">
    <source>
        <dbReference type="Proteomes" id="UP000570361"/>
    </source>
</evidence>
<evidence type="ECO:0000256" key="2">
    <source>
        <dbReference type="ARBA" id="ARBA00023125"/>
    </source>
</evidence>
<dbReference type="PANTHER" id="PTHR44688">
    <property type="entry name" value="DNA-BINDING TRANSCRIPTIONAL ACTIVATOR DEVR_DOSR"/>
    <property type="match status" value="1"/>
</dbReference>
<dbReference type="GO" id="GO:0045892">
    <property type="term" value="P:negative regulation of DNA-templated transcription"/>
    <property type="evidence" value="ECO:0007669"/>
    <property type="project" value="UniProtKB-ARBA"/>
</dbReference>
<dbReference type="CDD" id="cd06170">
    <property type="entry name" value="LuxR_C_like"/>
    <property type="match status" value="1"/>
</dbReference>
<dbReference type="InterPro" id="IPR003018">
    <property type="entry name" value="GAF"/>
</dbReference>
<dbReference type="PROSITE" id="PS50043">
    <property type="entry name" value="HTH_LUXR_2"/>
    <property type="match status" value="1"/>
</dbReference>
<dbReference type="InterPro" id="IPR011009">
    <property type="entry name" value="Kinase-like_dom_sf"/>
</dbReference>
<feature type="domain" description="HTH luxR-type" evidence="5">
    <location>
        <begin position="508"/>
        <end position="573"/>
    </location>
</feature>
<keyword evidence="2 6" id="KW-0238">DNA-binding</keyword>
<protein>
    <submittedName>
        <fullName evidence="6">DNA-binding CsgD family transcriptional regulator/GAF domain-containing protein</fullName>
    </submittedName>
</protein>
<dbReference type="Pfam" id="PF01590">
    <property type="entry name" value="GAF"/>
    <property type="match status" value="1"/>
</dbReference>
<dbReference type="GO" id="GO:0005524">
    <property type="term" value="F:ATP binding"/>
    <property type="evidence" value="ECO:0007669"/>
    <property type="project" value="InterPro"/>
</dbReference>
<accession>A0A7W5AU14</accession>
<dbReference type="RefSeq" id="WP_183596939.1">
    <property type="nucleotide sequence ID" value="NZ_JACHXK010000001.1"/>
</dbReference>
<dbReference type="GO" id="GO:0003677">
    <property type="term" value="F:DNA binding"/>
    <property type="evidence" value="ECO:0007669"/>
    <property type="project" value="UniProtKB-KW"/>
</dbReference>
<dbReference type="SUPFAM" id="SSF46894">
    <property type="entry name" value="C-terminal effector domain of the bipartite response regulators"/>
    <property type="match status" value="1"/>
</dbReference>
<dbReference type="EMBL" id="JACHXK010000001">
    <property type="protein sequence ID" value="MBB3108653.1"/>
    <property type="molecule type" value="Genomic_DNA"/>
</dbReference>
<dbReference type="CDD" id="cd14014">
    <property type="entry name" value="STKc_PknB_like"/>
    <property type="match status" value="1"/>
</dbReference>
<sequence>MSAVPGYQLNQLIFEDDYIRVCHARHEQTGAEVLLKMVKDSQRAMIENAKLMNEYEIAGSLHIPGILKPLSLLRQGNGLILASEWIHGLTLRHFCQSEQLSIPQFLHIAIALARLLEQLHKQHVVHMNIRPDTVIVIPSSMKVYLTGMGHSIIADGSGTNARTMPLIEGSPPYMAPERTGRMNQPISGATDLYALGVTLYEMLTGRLPFEAHDPLEWAHAHVAKLPRPLEEAGRNIPHIISRIVLKLLEKSTAQRYQSAYGLRADLEQCWSSWEKTGAWEEFGLGEHERLQTIEHDPSSGTAAKPLPATVASNAAIDPSGFDYAHMLDLAAVMRASQAFSQEKDTSSLIARLMRILMELAGADRCCYIGIRPEGLVIEHVLGMGGDAFESPGTMLSDYEPISQEVVGYALVKQGPVLMKEAAAEGMFATDPYIARTGMKSMLCMPVEIQEQWQALLYLENRVLGSVFEPERIGVLRTLASQIHVVQQLHAHFGMAQTAIQGTPANAPSSALVSPLTEREREVLQGMAEGLTTKEIATQLVMSPETVKVHTRHIFEKLQVNNRVKAVTTAVKLNLLPAP</sequence>
<dbReference type="SMART" id="SM00065">
    <property type="entry name" value="GAF"/>
    <property type="match status" value="1"/>
</dbReference>
<dbReference type="PROSITE" id="PS50011">
    <property type="entry name" value="PROTEIN_KINASE_DOM"/>
    <property type="match status" value="1"/>
</dbReference>
<evidence type="ECO:0000256" key="1">
    <source>
        <dbReference type="ARBA" id="ARBA00023015"/>
    </source>
</evidence>
<dbReference type="AlphaFoldDB" id="A0A7W5AU14"/>
<dbReference type="SMART" id="SM00421">
    <property type="entry name" value="HTH_LUXR"/>
    <property type="match status" value="1"/>
</dbReference>